<proteinExistence type="predicted"/>
<dbReference type="Pfam" id="PF20430">
    <property type="entry name" value="Eplus_motif"/>
    <property type="match status" value="1"/>
</dbReference>
<dbReference type="FunFam" id="1.25.40.10:FF:000031">
    <property type="entry name" value="Pentatricopeptide repeat-containing protein mitochondrial"/>
    <property type="match status" value="1"/>
</dbReference>
<dbReference type="FunFam" id="1.25.40.10:FF:000341">
    <property type="entry name" value="Pentatricopeptide repeat-containing protein chloroplastic"/>
    <property type="match status" value="1"/>
</dbReference>
<dbReference type="PROSITE" id="PS51375">
    <property type="entry name" value="PPR"/>
    <property type="match status" value="3"/>
</dbReference>
<feature type="repeat" description="PPR" evidence="2">
    <location>
        <begin position="116"/>
        <end position="150"/>
    </location>
</feature>
<reference evidence="3 4" key="1">
    <citation type="submission" date="2020-04" db="EMBL/GenBank/DDBJ databases">
        <title>Plant Genome Project.</title>
        <authorList>
            <person name="Zhang R.-G."/>
        </authorList>
    </citation>
    <scope>NUCLEOTIDE SEQUENCE [LARGE SCALE GENOMIC DNA]</scope>
    <source>
        <strain evidence="3">YNK0</strain>
        <tissue evidence="3">Leaf</tissue>
    </source>
</reference>
<evidence type="ECO:0000313" key="4">
    <source>
        <dbReference type="Proteomes" id="UP000655225"/>
    </source>
</evidence>
<evidence type="ECO:0008006" key="5">
    <source>
        <dbReference type="Google" id="ProtNLM"/>
    </source>
</evidence>
<dbReference type="PANTHER" id="PTHR47926:SF347">
    <property type="entry name" value="PENTATRICOPEPTIDE REPEAT-CONTAINING PROTEIN"/>
    <property type="match status" value="1"/>
</dbReference>
<dbReference type="OMA" id="CIFRKEY"/>
<dbReference type="InterPro" id="IPR046960">
    <property type="entry name" value="PPR_At4g14850-like_plant"/>
</dbReference>
<dbReference type="PANTHER" id="PTHR47926">
    <property type="entry name" value="PENTATRICOPEPTIDE REPEAT-CONTAINING PROTEIN"/>
    <property type="match status" value="1"/>
</dbReference>
<dbReference type="Pfam" id="PF13041">
    <property type="entry name" value="PPR_2"/>
    <property type="match status" value="2"/>
</dbReference>
<accession>A0A834ZV17</accession>
<evidence type="ECO:0000256" key="2">
    <source>
        <dbReference type="PROSITE-ProRule" id="PRU00708"/>
    </source>
</evidence>
<feature type="repeat" description="PPR" evidence="2">
    <location>
        <begin position="50"/>
        <end position="84"/>
    </location>
</feature>
<name>A0A834ZV17_TETSI</name>
<dbReference type="EMBL" id="JABCRI010000001">
    <property type="protein sequence ID" value="KAF8414219.1"/>
    <property type="molecule type" value="Genomic_DNA"/>
</dbReference>
<dbReference type="OrthoDB" id="439028at2759"/>
<dbReference type="AlphaFoldDB" id="A0A834ZV17"/>
<dbReference type="GO" id="GO:0009451">
    <property type="term" value="P:RNA modification"/>
    <property type="evidence" value="ECO:0007669"/>
    <property type="project" value="InterPro"/>
</dbReference>
<dbReference type="NCBIfam" id="TIGR00756">
    <property type="entry name" value="PPR"/>
    <property type="match status" value="3"/>
</dbReference>
<organism evidence="3 4">
    <name type="scientific">Tetracentron sinense</name>
    <name type="common">Spur-leaf</name>
    <dbReference type="NCBI Taxonomy" id="13715"/>
    <lineage>
        <taxon>Eukaryota</taxon>
        <taxon>Viridiplantae</taxon>
        <taxon>Streptophyta</taxon>
        <taxon>Embryophyta</taxon>
        <taxon>Tracheophyta</taxon>
        <taxon>Spermatophyta</taxon>
        <taxon>Magnoliopsida</taxon>
        <taxon>Trochodendrales</taxon>
        <taxon>Trochodendraceae</taxon>
        <taxon>Tetracentron</taxon>
    </lineage>
</organism>
<evidence type="ECO:0000313" key="3">
    <source>
        <dbReference type="EMBL" id="KAF8414219.1"/>
    </source>
</evidence>
<feature type="repeat" description="PPR" evidence="2">
    <location>
        <begin position="217"/>
        <end position="251"/>
    </location>
</feature>
<dbReference type="InterPro" id="IPR046849">
    <property type="entry name" value="E2_motif"/>
</dbReference>
<sequence length="543" mass="62161">MRITSLRYFHLLNRTHKNFLELDETLKGMCFCGRLMEAVELLFRRESQVDPQTYALLLQECIFRKEFNKGRRIHAQMITIGFSPDEYLKTKLLILYTKIGDLRTAHILFDKILDRSLVSWNAILSGYVQKGLEEAGLNLYYKMRWNGLTPDQFTFASVFRACATLATLDKGKQIHGVMIKSQIRDNVVVNSALMDMYFKCSSPHDGHRVFDTSSERNVITWTALISGYGQHGQVVEVLEFFHRMIDEGFRPNYVTFLAVLSACSHGGLVSEGWKYFSSMTRDYGIQPRGKHYAAMVDLLGRAGRLHEAYEFVRNSPCEEHSVIWGALLGACRIHGDLELVKLAAKKCFELEPENAGKHVVLSNTYATFGLWENVKEVREVMRVSGVKKEPGYSWIEVRREVHTFLAGDKSHRQTEQIYETIKELTCILRNAGYIPMDVIFQKDEMIEIMDVTKVKVYDSLGSHPSAPWIPHYGVGKDDCLLIKGCCVEPKEGRYIPPVPAQVRTSHVALLEIKLKFMDTSSKFGHGHFQTTQEKLKFFGRLKA</sequence>
<dbReference type="FunFam" id="1.25.40.10:FF:000366">
    <property type="entry name" value="Pentatricopeptide (PPR) repeat-containing protein"/>
    <property type="match status" value="1"/>
</dbReference>
<dbReference type="GO" id="GO:0003723">
    <property type="term" value="F:RNA binding"/>
    <property type="evidence" value="ECO:0007669"/>
    <property type="project" value="InterPro"/>
</dbReference>
<protein>
    <recommendedName>
        <fullName evidence="5">Pentatricopeptide repeat-containing protein</fullName>
    </recommendedName>
</protein>
<keyword evidence="1" id="KW-0677">Repeat</keyword>
<dbReference type="InterPro" id="IPR046848">
    <property type="entry name" value="E_motif"/>
</dbReference>
<evidence type="ECO:0000256" key="1">
    <source>
        <dbReference type="ARBA" id="ARBA00022737"/>
    </source>
</evidence>
<dbReference type="Proteomes" id="UP000655225">
    <property type="component" value="Unassembled WGS sequence"/>
</dbReference>
<dbReference type="InterPro" id="IPR002885">
    <property type="entry name" value="PPR_rpt"/>
</dbReference>
<dbReference type="Gene3D" id="2.40.30.10">
    <property type="entry name" value="Translation factors"/>
    <property type="match status" value="1"/>
</dbReference>
<dbReference type="Gene3D" id="1.25.40.10">
    <property type="entry name" value="Tetratricopeptide repeat domain"/>
    <property type="match status" value="3"/>
</dbReference>
<keyword evidence="4" id="KW-1185">Reference proteome</keyword>
<comment type="caution">
    <text evidence="3">The sequence shown here is derived from an EMBL/GenBank/DDBJ whole genome shotgun (WGS) entry which is preliminary data.</text>
</comment>
<gene>
    <name evidence="3" type="ORF">HHK36_002219</name>
</gene>
<dbReference type="Pfam" id="PF20431">
    <property type="entry name" value="E_motif"/>
    <property type="match status" value="1"/>
</dbReference>
<dbReference type="InterPro" id="IPR011990">
    <property type="entry name" value="TPR-like_helical_dom_sf"/>
</dbReference>